<evidence type="ECO:0000313" key="5">
    <source>
        <dbReference type="RefSeq" id="XP_011199837.1"/>
    </source>
</evidence>
<dbReference type="CTD" id="326166"/>
<dbReference type="Gene3D" id="1.25.40.540">
    <property type="entry name" value="TAP42-like family"/>
    <property type="match status" value="1"/>
</dbReference>
<sequence>MSEKGVSEDAQAYGDQSLQMIFSKGWEGFEELEETSLPFNSAEYQRKVKETMKKFEEATTIVNQIGLFSPNELIDEVSTDSLQYLMLPFYLGKIALKLQHESRGEVLQIAEVYFKDFLQRCQEYDLCDEYKKNAVGAAEGSNTDELAQLMRAAHARNDKIAQFRKKKELDEFIRKMKLAVRNKSVDDEVRREFFLKLLNKSIIDATEELDSVQLEKQMVQMRTMHGSTVAQSNEHIAFDNVKAISTSDTAGHSHHHHHHLSQQPKKKPMQPFIITRNSAQKAVFGAGYPSLPVMTVDEFYDQRVREGVFPDEEKVAKMNREQAIAAAQDPNEKEDQEKAVEEIQVENDDPEYLARMRRMDEYKDVVRRGDGNRYNRS</sequence>
<dbReference type="GO" id="GO:0035303">
    <property type="term" value="P:regulation of dephosphorylation"/>
    <property type="evidence" value="ECO:0007669"/>
    <property type="project" value="TreeGrafter"/>
</dbReference>
<reference evidence="3" key="1">
    <citation type="journal article" date="2014" name="BMC Genomics">
        <title>Characterizing the developmental transcriptome of the oriental fruit fly, Bactrocera dorsalis (Diptera: Tephritidae) through comparative genomic analysis with Drosophila melanogaster utilizing modENCODE datasets.</title>
        <authorList>
            <person name="Geib S.M."/>
            <person name="Calla B."/>
            <person name="Hall B."/>
            <person name="Hou S."/>
            <person name="Manoukis N.C."/>
        </authorList>
    </citation>
    <scope>NUCLEOTIDE SEQUENCE</scope>
    <source>
        <strain evidence="3">Punador</strain>
    </source>
</reference>
<protein>
    <submittedName>
        <fullName evidence="3 5">Immunoglobulin-binding protein 1</fullName>
    </submittedName>
</protein>
<dbReference type="GO" id="GO:0005829">
    <property type="term" value="C:cytosol"/>
    <property type="evidence" value="ECO:0007669"/>
    <property type="project" value="TreeGrafter"/>
</dbReference>
<dbReference type="Pfam" id="PF04177">
    <property type="entry name" value="TAP42"/>
    <property type="match status" value="1"/>
</dbReference>
<gene>
    <name evidence="3" type="primary">IGBP1</name>
    <name evidence="5" type="synonym">LOC105223734</name>
</gene>
<dbReference type="EMBL" id="GAKP01000822">
    <property type="protein sequence ID" value="JAC58130.1"/>
    <property type="molecule type" value="Transcribed_RNA"/>
</dbReference>
<evidence type="ECO:0000256" key="1">
    <source>
        <dbReference type="ARBA" id="ARBA00034730"/>
    </source>
</evidence>
<dbReference type="RefSeq" id="XP_011199837.1">
    <property type="nucleotide sequence ID" value="XM_011201535.3"/>
</dbReference>
<keyword evidence="4" id="KW-1185">Reference proteome</keyword>
<reference evidence="5" key="2">
    <citation type="submission" date="2025-04" db="UniProtKB">
        <authorList>
            <consortium name="RefSeq"/>
        </authorList>
    </citation>
    <scope>IDENTIFICATION</scope>
    <source>
        <strain evidence="5">Punador</strain>
    </source>
</reference>
<dbReference type="FunFam" id="1.25.40.540:FF:000003">
    <property type="entry name" value="Immunoglobulin (CD79A)-binding protein 1"/>
    <property type="match status" value="1"/>
</dbReference>
<accession>A0A034WV93</accession>
<dbReference type="PANTHER" id="PTHR10933">
    <property type="entry name" value="IMMUNOGLOBULIN-BINDING PROTEIN 1"/>
    <property type="match status" value="1"/>
</dbReference>
<organism evidence="3">
    <name type="scientific">Bactrocera dorsalis</name>
    <name type="common">Oriental fruit fly</name>
    <name type="synonym">Dacus dorsalis</name>
    <dbReference type="NCBI Taxonomy" id="27457"/>
    <lineage>
        <taxon>Eukaryota</taxon>
        <taxon>Metazoa</taxon>
        <taxon>Ecdysozoa</taxon>
        <taxon>Arthropoda</taxon>
        <taxon>Hexapoda</taxon>
        <taxon>Insecta</taxon>
        <taxon>Pterygota</taxon>
        <taxon>Neoptera</taxon>
        <taxon>Endopterygota</taxon>
        <taxon>Diptera</taxon>
        <taxon>Brachycera</taxon>
        <taxon>Muscomorpha</taxon>
        <taxon>Tephritoidea</taxon>
        <taxon>Tephritidae</taxon>
        <taxon>Bactrocera</taxon>
        <taxon>Bactrocera</taxon>
    </lineage>
</organism>
<feature type="compositionally biased region" description="Basic residues" evidence="2">
    <location>
        <begin position="252"/>
        <end position="267"/>
    </location>
</feature>
<evidence type="ECO:0000256" key="2">
    <source>
        <dbReference type="SAM" id="MobiDB-lite"/>
    </source>
</evidence>
<dbReference type="Proteomes" id="UP001652620">
    <property type="component" value="Chromosome 1"/>
</dbReference>
<dbReference type="PANTHER" id="PTHR10933:SF9">
    <property type="entry name" value="IMMUNOGLOBULIN-BINDING PROTEIN 1"/>
    <property type="match status" value="1"/>
</dbReference>
<dbReference type="OMA" id="EYELCEA"/>
<name>A0A034WV93_BACDO</name>
<evidence type="ECO:0000313" key="3">
    <source>
        <dbReference type="EMBL" id="JAC58130.1"/>
    </source>
</evidence>
<dbReference type="GeneID" id="105223734"/>
<dbReference type="InterPro" id="IPR007304">
    <property type="entry name" value="TAP46-like"/>
</dbReference>
<dbReference type="GO" id="GO:0051721">
    <property type="term" value="F:protein phosphatase 2A binding"/>
    <property type="evidence" value="ECO:0007669"/>
    <property type="project" value="TreeGrafter"/>
</dbReference>
<dbReference type="InterPro" id="IPR038511">
    <property type="entry name" value="TAP42/TAP46-like_sf"/>
</dbReference>
<evidence type="ECO:0000313" key="4">
    <source>
        <dbReference type="Proteomes" id="UP001652620"/>
    </source>
</evidence>
<reference evidence="4" key="3">
    <citation type="submission" date="2025-05" db="UniProtKB">
        <authorList>
            <consortium name="RefSeq"/>
        </authorList>
    </citation>
    <scope>NUCLEOTIDE SEQUENCE [LARGE SCALE GENOMIC DNA]</scope>
</reference>
<comment type="similarity">
    <text evidence="1">Belongs to the IGBP1/TAP42 family.</text>
</comment>
<feature type="region of interest" description="Disordered" evidence="2">
    <location>
        <begin position="247"/>
        <end position="267"/>
    </location>
</feature>
<dbReference type="GO" id="GO:0009966">
    <property type="term" value="P:regulation of signal transduction"/>
    <property type="evidence" value="ECO:0007669"/>
    <property type="project" value="InterPro"/>
</dbReference>
<dbReference type="AlphaFoldDB" id="A0A034WV93"/>
<proteinExistence type="inferred from homology"/>
<dbReference type="OrthoDB" id="10261753at2759"/>
<dbReference type="KEGG" id="bdr:105223734"/>